<dbReference type="EMBL" id="LQYN01000034">
    <property type="protein sequence ID" value="KYD08174.1"/>
    <property type="molecule type" value="Genomic_DNA"/>
</dbReference>
<feature type="transmembrane region" description="Helical" evidence="7">
    <location>
        <begin position="20"/>
        <end position="38"/>
    </location>
</feature>
<evidence type="ECO:0000256" key="1">
    <source>
        <dbReference type="ARBA" id="ARBA00004141"/>
    </source>
</evidence>
<evidence type="ECO:0000256" key="6">
    <source>
        <dbReference type="ARBA" id="ARBA00023136"/>
    </source>
</evidence>
<comment type="similarity">
    <text evidence="2">Belongs to the nucleobase:cation symporter-2 (NCS2) (TC 2.A.40) family.</text>
</comment>
<dbReference type="PATRIC" id="fig|46224.3.peg.2491"/>
<feature type="transmembrane region" description="Helical" evidence="7">
    <location>
        <begin position="346"/>
        <end position="368"/>
    </location>
</feature>
<dbReference type="STRING" id="46224.B4102_1256"/>
<evidence type="ECO:0000256" key="3">
    <source>
        <dbReference type="ARBA" id="ARBA00022448"/>
    </source>
</evidence>
<feature type="transmembrane region" description="Helical" evidence="7">
    <location>
        <begin position="315"/>
        <end position="334"/>
    </location>
</feature>
<keyword evidence="10" id="KW-1185">Reference proteome</keyword>
<reference evidence="8 10" key="1">
    <citation type="submission" date="2016-01" db="EMBL/GenBank/DDBJ databases">
        <title>Genome Sequences of Twelve Sporeforming Bacillus Species Isolated from Foods.</title>
        <authorList>
            <person name="Berendsen E.M."/>
            <person name="Wells-Bennik M.H."/>
            <person name="Krawcyk A.O."/>
            <person name="De Jong A."/>
            <person name="Holsappel S."/>
            <person name="Eijlander R.T."/>
            <person name="Kuipers O.P."/>
        </authorList>
    </citation>
    <scope>NUCLEOTIDE SEQUENCE [LARGE SCALE GENOMIC DNA]</scope>
    <source>
        <strain evidence="8 10">B4102</strain>
    </source>
</reference>
<dbReference type="PANTHER" id="PTHR42810">
    <property type="entry name" value="PURINE PERMEASE C1399.01C-RELATED"/>
    <property type="match status" value="1"/>
</dbReference>
<accession>A0A150L7B7</accession>
<evidence type="ECO:0000313" key="8">
    <source>
        <dbReference type="EMBL" id="KYD08174.1"/>
    </source>
</evidence>
<comment type="subcellular location">
    <subcellularLocation>
        <location evidence="1">Membrane</location>
        <topology evidence="1">Multi-pass membrane protein</topology>
    </subcellularLocation>
</comment>
<dbReference type="NCBIfam" id="TIGR00801">
    <property type="entry name" value="ncs2"/>
    <property type="match status" value="1"/>
</dbReference>
<feature type="transmembrane region" description="Helical" evidence="7">
    <location>
        <begin position="167"/>
        <end position="184"/>
    </location>
</feature>
<feature type="transmembrane region" description="Helical" evidence="7">
    <location>
        <begin position="94"/>
        <end position="112"/>
    </location>
</feature>
<name>A0A150L7B7_9BACI</name>
<dbReference type="Proteomes" id="UP000595512">
    <property type="component" value="Chromosome"/>
</dbReference>
<dbReference type="GO" id="GO:0042907">
    <property type="term" value="F:xanthine transmembrane transporter activity"/>
    <property type="evidence" value="ECO:0007669"/>
    <property type="project" value="TreeGrafter"/>
</dbReference>
<evidence type="ECO:0000256" key="7">
    <source>
        <dbReference type="SAM" id="Phobius"/>
    </source>
</evidence>
<evidence type="ECO:0000313" key="9">
    <source>
        <dbReference type="EMBL" id="QQX25255.1"/>
    </source>
</evidence>
<keyword evidence="4 7" id="KW-0812">Transmembrane</keyword>
<keyword evidence="6 7" id="KW-0472">Membrane</keyword>
<feature type="transmembrane region" description="Helical" evidence="7">
    <location>
        <begin position="124"/>
        <end position="147"/>
    </location>
</feature>
<keyword evidence="3" id="KW-0813">Transport</keyword>
<evidence type="ECO:0000313" key="10">
    <source>
        <dbReference type="Proteomes" id="UP000075666"/>
    </source>
</evidence>
<feature type="transmembrane region" description="Helical" evidence="7">
    <location>
        <begin position="380"/>
        <end position="398"/>
    </location>
</feature>
<dbReference type="OrthoDB" id="9779092at2"/>
<dbReference type="InterPro" id="IPR006043">
    <property type="entry name" value="NCS2"/>
</dbReference>
<evidence type="ECO:0000256" key="2">
    <source>
        <dbReference type="ARBA" id="ARBA00008821"/>
    </source>
</evidence>
<feature type="transmembrane region" description="Helical" evidence="7">
    <location>
        <begin position="404"/>
        <end position="421"/>
    </location>
</feature>
<protein>
    <submittedName>
        <fullName evidence="9">Uracil permease</fullName>
    </submittedName>
</protein>
<gene>
    <name evidence="8" type="ORF">B4102_1256</name>
    <name evidence="9" type="ORF">JGZ69_21600</name>
</gene>
<dbReference type="PANTHER" id="PTHR42810:SF2">
    <property type="entry name" value="PURINE PERMEASE C1399.01C-RELATED"/>
    <property type="match status" value="1"/>
</dbReference>
<evidence type="ECO:0000313" key="11">
    <source>
        <dbReference type="Proteomes" id="UP000595512"/>
    </source>
</evidence>
<sequence length="441" mass="46379">MGKNAEIILDINEKPNTSQWISLSIQHLFAMFGSTVLVPLLVHLSPAVALASSGLGTLAYILITRGKVPAYLGSSFAFIAPLISAKALGGPGAAMLGTFFAGIIYGLVALLINKLGYRWLMRLLPPIVVAPVIIVIGLGLAGTAVGMAMYENPGAPQADLIYSTKHIVVALCTIAIIIISSTFFKGFFQLIPVLIGIIGGYIISVFAGLVDFSGVIEAKWFALPDFVFPFISYEPTFSWQVVMLMVPVAIVTLSEHIGHQIVLSKVVNRDLVADPGLDSSLLGDGVSIVIASLIGGPPTTTYGENIGVLAITRAYSVYVIGGAGVLALAFSFIGKISALLSSIPTAVMGGVSIVLFGIIAASGLRMLVEHKIDFADNRNLLISSVILVVGIGGAFIRFTEGFELSGMALAAILGVILNLVLPGRPTEDSDLDLFSEIENEY</sequence>
<feature type="transmembrane region" description="Helical" evidence="7">
    <location>
        <begin position="191"/>
        <end position="216"/>
    </location>
</feature>
<dbReference type="KEGG" id="hspo:JGZ69_21600"/>
<dbReference type="EMBL" id="CP066701">
    <property type="protein sequence ID" value="QQX25255.1"/>
    <property type="molecule type" value="Genomic_DNA"/>
</dbReference>
<dbReference type="RefSeq" id="WP_066230121.1">
    <property type="nucleotide sequence ID" value="NZ_CP066701.1"/>
</dbReference>
<reference evidence="9 11" key="2">
    <citation type="submission" date="2020-12" db="EMBL/GenBank/DDBJ databases">
        <title>Taxonomic evaluation of the Bacillus sporothermodurans group of bacteria based on whole genome sequences.</title>
        <authorList>
            <person name="Fiedler G."/>
            <person name="Herbstmann A.-D."/>
            <person name="Doll E."/>
            <person name="Wenning M."/>
            <person name="Brinks E."/>
            <person name="Kabisch J."/>
            <person name="Breitenwieser F."/>
            <person name="Lappann M."/>
            <person name="Boehnlein C."/>
            <person name="Franz C."/>
        </authorList>
    </citation>
    <scope>NUCLEOTIDE SEQUENCE [LARGE SCALE GENOMIC DNA]</scope>
    <source>
        <strain evidence="9 11">DSM 10599</strain>
    </source>
</reference>
<feature type="transmembrane region" description="Helical" evidence="7">
    <location>
        <begin position="236"/>
        <end position="254"/>
    </location>
</feature>
<organism evidence="8 10">
    <name type="scientific">Heyndrickxia sporothermodurans</name>
    <dbReference type="NCBI Taxonomy" id="46224"/>
    <lineage>
        <taxon>Bacteria</taxon>
        <taxon>Bacillati</taxon>
        <taxon>Bacillota</taxon>
        <taxon>Bacilli</taxon>
        <taxon>Bacillales</taxon>
        <taxon>Bacillaceae</taxon>
        <taxon>Heyndrickxia</taxon>
    </lineage>
</organism>
<dbReference type="InterPro" id="IPR006042">
    <property type="entry name" value="Xan_ur_permease"/>
</dbReference>
<feature type="transmembrane region" description="Helical" evidence="7">
    <location>
        <begin position="70"/>
        <end position="88"/>
    </location>
</feature>
<keyword evidence="5 7" id="KW-1133">Transmembrane helix</keyword>
<dbReference type="Proteomes" id="UP000075666">
    <property type="component" value="Unassembled WGS sequence"/>
</dbReference>
<feature type="transmembrane region" description="Helical" evidence="7">
    <location>
        <begin position="44"/>
        <end position="63"/>
    </location>
</feature>
<dbReference type="PROSITE" id="PS01116">
    <property type="entry name" value="XANTH_URACIL_PERMASE"/>
    <property type="match status" value="1"/>
</dbReference>
<dbReference type="AlphaFoldDB" id="A0A150L7B7"/>
<evidence type="ECO:0000256" key="4">
    <source>
        <dbReference type="ARBA" id="ARBA00022692"/>
    </source>
</evidence>
<proteinExistence type="inferred from homology"/>
<evidence type="ECO:0000256" key="5">
    <source>
        <dbReference type="ARBA" id="ARBA00022989"/>
    </source>
</evidence>
<dbReference type="Pfam" id="PF00860">
    <property type="entry name" value="Xan_ur_permease"/>
    <property type="match status" value="1"/>
</dbReference>
<dbReference type="GO" id="GO:0005886">
    <property type="term" value="C:plasma membrane"/>
    <property type="evidence" value="ECO:0007669"/>
    <property type="project" value="TreeGrafter"/>
</dbReference>